<dbReference type="EMBL" id="BPQQ01000105">
    <property type="protein sequence ID" value="GJE04167.1"/>
    <property type="molecule type" value="Genomic_DNA"/>
</dbReference>
<dbReference type="SMART" id="SM00530">
    <property type="entry name" value="HTH_XRE"/>
    <property type="match status" value="1"/>
</dbReference>
<keyword evidence="3" id="KW-1185">Reference proteome</keyword>
<proteinExistence type="predicted"/>
<protein>
    <recommendedName>
        <fullName evidence="1">HTH cro/C1-type domain-containing protein</fullName>
    </recommendedName>
</protein>
<evidence type="ECO:0000313" key="3">
    <source>
        <dbReference type="Proteomes" id="UP001055153"/>
    </source>
</evidence>
<evidence type="ECO:0000259" key="1">
    <source>
        <dbReference type="PROSITE" id="PS50943"/>
    </source>
</evidence>
<dbReference type="SUPFAM" id="SSF47413">
    <property type="entry name" value="lambda repressor-like DNA-binding domains"/>
    <property type="match status" value="1"/>
</dbReference>
<dbReference type="Proteomes" id="UP001055153">
    <property type="component" value="Unassembled WGS sequence"/>
</dbReference>
<gene>
    <name evidence="2" type="ORF">GMJLKIPL_6128</name>
</gene>
<organism evidence="2 3">
    <name type="scientific">Methylobacterium isbiliense</name>
    <dbReference type="NCBI Taxonomy" id="315478"/>
    <lineage>
        <taxon>Bacteria</taxon>
        <taxon>Pseudomonadati</taxon>
        <taxon>Pseudomonadota</taxon>
        <taxon>Alphaproteobacteria</taxon>
        <taxon>Hyphomicrobiales</taxon>
        <taxon>Methylobacteriaceae</taxon>
        <taxon>Methylobacterium</taxon>
    </lineage>
</organism>
<dbReference type="InterPro" id="IPR010982">
    <property type="entry name" value="Lambda_DNA-bd_dom_sf"/>
</dbReference>
<dbReference type="CDD" id="cd00093">
    <property type="entry name" value="HTH_XRE"/>
    <property type="match status" value="1"/>
</dbReference>
<name>A0ABQ4SM24_9HYPH</name>
<dbReference type="Pfam" id="PF13560">
    <property type="entry name" value="HTH_31"/>
    <property type="match status" value="1"/>
</dbReference>
<dbReference type="Gene3D" id="1.10.260.40">
    <property type="entry name" value="lambda repressor-like DNA-binding domains"/>
    <property type="match status" value="1"/>
</dbReference>
<sequence>MPGSLPPLGRMRKAIHSARQAHLLALLRRERKAAGLNQTALAERLGRPQSFVAKVEGGERRLDLLEFIELCGALGCDPVALFAELAHFEPA</sequence>
<evidence type="ECO:0000313" key="2">
    <source>
        <dbReference type="EMBL" id="GJE04167.1"/>
    </source>
</evidence>
<reference evidence="2" key="1">
    <citation type="journal article" date="2021" name="Front. Microbiol.">
        <title>Comprehensive Comparative Genomics and Phenotyping of Methylobacterium Species.</title>
        <authorList>
            <person name="Alessa O."/>
            <person name="Ogura Y."/>
            <person name="Fujitani Y."/>
            <person name="Takami H."/>
            <person name="Hayashi T."/>
            <person name="Sahin N."/>
            <person name="Tani A."/>
        </authorList>
    </citation>
    <scope>NUCLEOTIDE SEQUENCE</scope>
    <source>
        <strain evidence="2">DSM 17168</strain>
    </source>
</reference>
<reference evidence="2" key="2">
    <citation type="submission" date="2021-08" db="EMBL/GenBank/DDBJ databases">
        <authorList>
            <person name="Tani A."/>
            <person name="Ola A."/>
            <person name="Ogura Y."/>
            <person name="Katsura K."/>
            <person name="Hayashi T."/>
        </authorList>
    </citation>
    <scope>NUCLEOTIDE SEQUENCE</scope>
    <source>
        <strain evidence="2">DSM 17168</strain>
    </source>
</reference>
<dbReference type="InterPro" id="IPR001387">
    <property type="entry name" value="Cro/C1-type_HTH"/>
</dbReference>
<accession>A0ABQ4SM24</accession>
<feature type="domain" description="HTH cro/C1-type" evidence="1">
    <location>
        <begin position="27"/>
        <end position="81"/>
    </location>
</feature>
<dbReference type="PROSITE" id="PS50943">
    <property type="entry name" value="HTH_CROC1"/>
    <property type="match status" value="1"/>
</dbReference>
<comment type="caution">
    <text evidence="2">The sequence shown here is derived from an EMBL/GenBank/DDBJ whole genome shotgun (WGS) entry which is preliminary data.</text>
</comment>